<gene>
    <name evidence="9" type="ORF">ElyMa_004487000</name>
</gene>
<dbReference type="GO" id="GO:0016603">
    <property type="term" value="F:glutaminyl-peptide cyclotransferase activity"/>
    <property type="evidence" value="ECO:0007669"/>
    <property type="project" value="UniProtKB-EC"/>
</dbReference>
<comment type="caution">
    <text evidence="9">The sequence shown here is derived from an EMBL/GenBank/DDBJ whole genome shotgun (WGS) entry which is preliminary data.</text>
</comment>
<dbReference type="Gene3D" id="3.40.630.10">
    <property type="entry name" value="Zn peptidases"/>
    <property type="match status" value="1"/>
</dbReference>
<evidence type="ECO:0000256" key="2">
    <source>
        <dbReference type="ARBA" id="ARBA00006014"/>
    </source>
</evidence>
<dbReference type="PANTHER" id="PTHR12283:SF6">
    <property type="entry name" value="GLUTAMINYL-PEPTIDE CYCLOTRANSFERASE-RELATED"/>
    <property type="match status" value="1"/>
</dbReference>
<evidence type="ECO:0000256" key="1">
    <source>
        <dbReference type="ARBA" id="ARBA00000001"/>
    </source>
</evidence>
<evidence type="ECO:0000256" key="7">
    <source>
        <dbReference type="SAM" id="SignalP"/>
    </source>
</evidence>
<proteinExistence type="inferred from homology"/>
<protein>
    <recommendedName>
        <fullName evidence="3">glutaminyl-peptide cyclotransferase</fullName>
        <ecNumber evidence="3">2.3.2.5</ecNumber>
    </recommendedName>
</protein>
<dbReference type="PANTHER" id="PTHR12283">
    <property type="entry name" value="GLUTAMINYL-PEPTIDE CYCLOTRANSFERASE"/>
    <property type="match status" value="1"/>
</dbReference>
<keyword evidence="10" id="KW-1185">Reference proteome</keyword>
<dbReference type="SUPFAM" id="SSF53187">
    <property type="entry name" value="Zn-dependent exopeptidases"/>
    <property type="match status" value="1"/>
</dbReference>
<accession>A0AAV4HMR7</accession>
<comment type="catalytic activity">
    <reaction evidence="1">
        <text>N-terminal L-glutaminyl-[peptide] = N-terminal 5-oxo-L-prolyl-[peptide] + NH4(+)</text>
        <dbReference type="Rhea" id="RHEA:23652"/>
        <dbReference type="Rhea" id="RHEA-COMP:11736"/>
        <dbReference type="Rhea" id="RHEA-COMP:11846"/>
        <dbReference type="ChEBI" id="CHEBI:28938"/>
        <dbReference type="ChEBI" id="CHEBI:64722"/>
        <dbReference type="ChEBI" id="CHEBI:87215"/>
        <dbReference type="EC" id="2.3.2.5"/>
    </reaction>
</comment>
<feature type="transmembrane region" description="Helical" evidence="6">
    <location>
        <begin position="140"/>
        <end position="162"/>
    </location>
</feature>
<evidence type="ECO:0000313" key="9">
    <source>
        <dbReference type="EMBL" id="GFR97875.1"/>
    </source>
</evidence>
<reference evidence="9 10" key="1">
    <citation type="journal article" date="2021" name="Elife">
        <title>Chloroplast acquisition without the gene transfer in kleptoplastic sea slugs, Plakobranchus ocellatus.</title>
        <authorList>
            <person name="Maeda T."/>
            <person name="Takahashi S."/>
            <person name="Yoshida T."/>
            <person name="Shimamura S."/>
            <person name="Takaki Y."/>
            <person name="Nagai Y."/>
            <person name="Toyoda A."/>
            <person name="Suzuki Y."/>
            <person name="Arimoto A."/>
            <person name="Ishii H."/>
            <person name="Satoh N."/>
            <person name="Nishiyama T."/>
            <person name="Hasebe M."/>
            <person name="Maruyama T."/>
            <person name="Minagawa J."/>
            <person name="Obokata J."/>
            <person name="Shigenobu S."/>
        </authorList>
    </citation>
    <scope>NUCLEOTIDE SEQUENCE [LARGE SCALE GENOMIC DNA]</scope>
</reference>
<evidence type="ECO:0000259" key="8">
    <source>
        <dbReference type="Pfam" id="PF04389"/>
    </source>
</evidence>
<keyword evidence="6" id="KW-1133">Transmembrane helix</keyword>
<organism evidence="9 10">
    <name type="scientific">Elysia marginata</name>
    <dbReference type="NCBI Taxonomy" id="1093978"/>
    <lineage>
        <taxon>Eukaryota</taxon>
        <taxon>Metazoa</taxon>
        <taxon>Spiralia</taxon>
        <taxon>Lophotrochozoa</taxon>
        <taxon>Mollusca</taxon>
        <taxon>Gastropoda</taxon>
        <taxon>Heterobranchia</taxon>
        <taxon>Euthyneura</taxon>
        <taxon>Panpulmonata</taxon>
        <taxon>Sacoglossa</taxon>
        <taxon>Placobranchoidea</taxon>
        <taxon>Plakobranchidae</taxon>
        <taxon>Elysia</taxon>
    </lineage>
</organism>
<dbReference type="InterPro" id="IPR040234">
    <property type="entry name" value="QC/QCL"/>
</dbReference>
<dbReference type="GO" id="GO:0008270">
    <property type="term" value="F:zinc ion binding"/>
    <property type="evidence" value="ECO:0007669"/>
    <property type="project" value="TreeGrafter"/>
</dbReference>
<dbReference type="EC" id="2.3.2.5" evidence="3"/>
<feature type="chain" id="PRO_5043652062" description="glutaminyl-peptide cyclotransferase" evidence="7">
    <location>
        <begin position="21"/>
        <end position="301"/>
    </location>
</feature>
<keyword evidence="6" id="KW-0812">Transmembrane</keyword>
<feature type="domain" description="Peptidase M28" evidence="8">
    <location>
        <begin position="117"/>
        <end position="298"/>
    </location>
</feature>
<dbReference type="AlphaFoldDB" id="A0AAV4HMR7"/>
<dbReference type="Proteomes" id="UP000762676">
    <property type="component" value="Unassembled WGS sequence"/>
</dbReference>
<keyword evidence="7" id="KW-0732">Signal</keyword>
<evidence type="ECO:0000313" key="10">
    <source>
        <dbReference type="Proteomes" id="UP000762676"/>
    </source>
</evidence>
<dbReference type="InterPro" id="IPR007484">
    <property type="entry name" value="Peptidase_M28"/>
</dbReference>
<evidence type="ECO:0000256" key="3">
    <source>
        <dbReference type="ARBA" id="ARBA00012012"/>
    </source>
</evidence>
<evidence type="ECO:0000256" key="4">
    <source>
        <dbReference type="ARBA" id="ARBA00022679"/>
    </source>
</evidence>
<keyword evidence="4" id="KW-0808">Transferase</keyword>
<comment type="similarity">
    <text evidence="2">Belongs to the glutaminyl-peptide cyclotransferase family.</text>
</comment>
<keyword evidence="6" id="KW-0472">Membrane</keyword>
<feature type="signal peptide" evidence="7">
    <location>
        <begin position="1"/>
        <end position="20"/>
    </location>
</feature>
<sequence length="301" mass="34362">MKRFHILGISLLIFVAWVTCDIKSGDWAGSGTTALRKSSCSAAIKQHILTHLPLLRDNEDKFMADELPPFLVARPSGSSQISKVRKHIKSNLKALNWTVERDISKQLTVLGFKRFVNIIATQDTAARKRIVLACHYDSKLLPLGFVGAMGSAVPCAMLIYFARTFDPVFKRMHSNTTIQLLFFDGEEAMLVRSPIDSLYGSRNLAKVWANKKDPHNPSQSYLKNIDAFILLDLIGHTDTQFRRFYRETDNLYSQLIEFETCLREMGMLERSSNLPPMFRDRRRLMPIEDDQAPFLKKGSFN</sequence>
<dbReference type="Pfam" id="PF04389">
    <property type="entry name" value="Peptidase_M28"/>
    <property type="match status" value="1"/>
</dbReference>
<dbReference type="EMBL" id="BMAT01009076">
    <property type="protein sequence ID" value="GFR97875.1"/>
    <property type="molecule type" value="Genomic_DNA"/>
</dbReference>
<evidence type="ECO:0000256" key="6">
    <source>
        <dbReference type="SAM" id="Phobius"/>
    </source>
</evidence>
<keyword evidence="5" id="KW-0012">Acyltransferase</keyword>
<name>A0AAV4HMR7_9GAST</name>
<evidence type="ECO:0000256" key="5">
    <source>
        <dbReference type="ARBA" id="ARBA00023315"/>
    </source>
</evidence>